<sequence>MANNDTDNIMSEFMNLDICLEDNNHVGALSALAKIINYLKKNLRKDNAVEKKQIVHYVMKRIYLNFENGHYKGKFEIKKKTRIPKLILEHIISYRCCRRFQLFDRDRGKH</sequence>
<evidence type="ECO:0000313" key="1">
    <source>
        <dbReference type="EMBL" id="CAF1205704.1"/>
    </source>
</evidence>
<name>A0A814WLS3_9BILA</name>
<dbReference type="EMBL" id="CAJNOL010002252">
    <property type="protein sequence ID" value="CAF1480538.1"/>
    <property type="molecule type" value="Genomic_DNA"/>
</dbReference>
<evidence type="ECO:0000313" key="4">
    <source>
        <dbReference type="Proteomes" id="UP000663870"/>
    </source>
</evidence>
<accession>A0A814WLS3</accession>
<evidence type="ECO:0000313" key="2">
    <source>
        <dbReference type="EMBL" id="CAF1480538.1"/>
    </source>
</evidence>
<organism evidence="1 3">
    <name type="scientific">Rotaria sordida</name>
    <dbReference type="NCBI Taxonomy" id="392033"/>
    <lineage>
        <taxon>Eukaryota</taxon>
        <taxon>Metazoa</taxon>
        <taxon>Spiralia</taxon>
        <taxon>Gnathifera</taxon>
        <taxon>Rotifera</taxon>
        <taxon>Eurotatoria</taxon>
        <taxon>Bdelloidea</taxon>
        <taxon>Philodinida</taxon>
        <taxon>Philodinidae</taxon>
        <taxon>Rotaria</taxon>
    </lineage>
</organism>
<dbReference type="Proteomes" id="UP000663870">
    <property type="component" value="Unassembled WGS sequence"/>
</dbReference>
<comment type="caution">
    <text evidence="1">The sequence shown here is derived from an EMBL/GenBank/DDBJ whole genome shotgun (WGS) entry which is preliminary data.</text>
</comment>
<dbReference type="EMBL" id="CAJNOH010001335">
    <property type="protein sequence ID" value="CAF1205704.1"/>
    <property type="molecule type" value="Genomic_DNA"/>
</dbReference>
<protein>
    <submittedName>
        <fullName evidence="1">Uncharacterized protein</fullName>
    </submittedName>
</protein>
<proteinExistence type="predicted"/>
<gene>
    <name evidence="2" type="ORF">JXQ802_LOCUS39278</name>
    <name evidence="1" type="ORF">PYM288_LOCUS25115</name>
</gene>
<dbReference type="AlphaFoldDB" id="A0A814WLS3"/>
<dbReference type="Proteomes" id="UP000663854">
    <property type="component" value="Unassembled WGS sequence"/>
</dbReference>
<keyword evidence="4" id="KW-1185">Reference proteome</keyword>
<evidence type="ECO:0000313" key="3">
    <source>
        <dbReference type="Proteomes" id="UP000663854"/>
    </source>
</evidence>
<reference evidence="1" key="1">
    <citation type="submission" date="2021-02" db="EMBL/GenBank/DDBJ databases">
        <authorList>
            <person name="Nowell W R."/>
        </authorList>
    </citation>
    <scope>NUCLEOTIDE SEQUENCE</scope>
</reference>